<dbReference type="GO" id="GO:0006465">
    <property type="term" value="P:signal peptide processing"/>
    <property type="evidence" value="ECO:0007669"/>
    <property type="project" value="InterPro"/>
</dbReference>
<feature type="active site" evidence="7">
    <location>
        <position position="90"/>
    </location>
</feature>
<reference evidence="9 10" key="1">
    <citation type="journal article" date="2023" name="Elife">
        <title>Identification of key yeast species and microbe-microbe interactions impacting larval growth of Drosophila in the wild.</title>
        <authorList>
            <person name="Mure A."/>
            <person name="Sugiura Y."/>
            <person name="Maeda R."/>
            <person name="Honda K."/>
            <person name="Sakurai N."/>
            <person name="Takahashi Y."/>
            <person name="Watada M."/>
            <person name="Katoh T."/>
            <person name="Gotoh A."/>
            <person name="Gotoh Y."/>
            <person name="Taniguchi I."/>
            <person name="Nakamura K."/>
            <person name="Hayashi T."/>
            <person name="Katayama T."/>
            <person name="Uemura T."/>
            <person name="Hattori Y."/>
        </authorList>
    </citation>
    <scope>NUCLEOTIDE SEQUENCE [LARGE SCALE GENOMIC DNA]</scope>
    <source>
        <strain evidence="9 10">KH-74</strain>
    </source>
</reference>
<evidence type="ECO:0000313" key="10">
    <source>
        <dbReference type="Proteomes" id="UP001377567"/>
    </source>
</evidence>
<dbReference type="SUPFAM" id="SSF51306">
    <property type="entry name" value="LexA/Signal peptidase"/>
    <property type="match status" value="1"/>
</dbReference>
<sequence>MQQVLGYGSTLLKCFCLLHQVHAHFYEFTETRGESMLPTLAPHGDFVHVLKGRVHRRPAPDTGDSSTRGLHMGDCVVLRKPNDPRSRVCKRITGMPGDIIEVDPSYDGVDDEESALIEVPKGHVWVTGDNLSYSLDSRSYSAVPLGLLLGKVVAANDFSKPARNPETGAWFGYRRIRNNYLEVSAD</sequence>
<evidence type="ECO:0000259" key="8">
    <source>
        <dbReference type="Pfam" id="PF10502"/>
    </source>
</evidence>
<dbReference type="InterPro" id="IPR036286">
    <property type="entry name" value="LexA/Signal_pep-like_sf"/>
</dbReference>
<evidence type="ECO:0000256" key="4">
    <source>
        <dbReference type="ARBA" id="ARBA00023128"/>
    </source>
</evidence>
<dbReference type="EMBL" id="BTGD01000003">
    <property type="protein sequence ID" value="GMM54727.1"/>
    <property type="molecule type" value="Genomic_DNA"/>
</dbReference>
<accession>A0AAV5RVI5</accession>
<dbReference type="Pfam" id="PF10502">
    <property type="entry name" value="Peptidase_S26"/>
    <property type="match status" value="2"/>
</dbReference>
<feature type="domain" description="Peptidase S26" evidence="8">
    <location>
        <begin position="10"/>
        <end position="103"/>
    </location>
</feature>
<evidence type="ECO:0000256" key="6">
    <source>
        <dbReference type="ARBA" id="ARBA00038445"/>
    </source>
</evidence>
<dbReference type="InterPro" id="IPR019533">
    <property type="entry name" value="Peptidase_S26"/>
</dbReference>
<evidence type="ECO:0000313" key="9">
    <source>
        <dbReference type="EMBL" id="GMM54727.1"/>
    </source>
</evidence>
<feature type="active site" evidence="7">
    <location>
        <position position="35"/>
    </location>
</feature>
<comment type="caution">
    <text evidence="9">The sequence shown here is derived from an EMBL/GenBank/DDBJ whole genome shotgun (WGS) entry which is preliminary data.</text>
</comment>
<dbReference type="Gene3D" id="2.10.109.10">
    <property type="entry name" value="Umud Fragment, subunit A"/>
    <property type="match status" value="1"/>
</dbReference>
<dbReference type="PANTHER" id="PTHR12383:SF16">
    <property type="entry name" value="MITOCHONDRIAL INNER MEMBRANE PROTEASE SUBUNIT 1"/>
    <property type="match status" value="1"/>
</dbReference>
<dbReference type="GO" id="GO:0042720">
    <property type="term" value="C:mitochondrial inner membrane peptidase complex"/>
    <property type="evidence" value="ECO:0007669"/>
    <property type="project" value="TreeGrafter"/>
</dbReference>
<dbReference type="GO" id="GO:0006627">
    <property type="term" value="P:protein processing involved in protein targeting to mitochondrion"/>
    <property type="evidence" value="ECO:0007669"/>
    <property type="project" value="TreeGrafter"/>
</dbReference>
<proteinExistence type="inferred from homology"/>
<feature type="domain" description="Peptidase S26" evidence="8">
    <location>
        <begin position="114"/>
        <end position="153"/>
    </location>
</feature>
<evidence type="ECO:0000256" key="7">
    <source>
        <dbReference type="PIRSR" id="PIRSR600223-1"/>
    </source>
</evidence>
<dbReference type="GO" id="GO:0004252">
    <property type="term" value="F:serine-type endopeptidase activity"/>
    <property type="evidence" value="ECO:0007669"/>
    <property type="project" value="InterPro"/>
</dbReference>
<dbReference type="PRINTS" id="PR00727">
    <property type="entry name" value="LEADERPTASE"/>
</dbReference>
<dbReference type="InterPro" id="IPR000223">
    <property type="entry name" value="Pept_S26A_signal_pept_1"/>
</dbReference>
<comment type="subcellular location">
    <subcellularLocation>
        <location evidence="1">Mitochondrion inner membrane</location>
    </subcellularLocation>
</comment>
<protein>
    <submittedName>
        <fullName evidence="9">Endopeptidase catalytic subunit</fullName>
    </submittedName>
</protein>
<dbReference type="InterPro" id="IPR052064">
    <property type="entry name" value="Mito_IMP1_subunit"/>
</dbReference>
<name>A0AAV5RVI5_MAUHU</name>
<keyword evidence="5" id="KW-0472">Membrane</keyword>
<dbReference type="PROSITE" id="PS00760">
    <property type="entry name" value="SPASE_I_2"/>
    <property type="match status" value="1"/>
</dbReference>
<dbReference type="PANTHER" id="PTHR12383">
    <property type="entry name" value="PROTEASE FAMILY S26 MITOCHONDRIAL INNER MEMBRANE PROTEASE-RELATED"/>
    <property type="match status" value="1"/>
</dbReference>
<evidence type="ECO:0000256" key="1">
    <source>
        <dbReference type="ARBA" id="ARBA00004273"/>
    </source>
</evidence>
<comment type="similarity">
    <text evidence="6">Belongs to the peptidase S26 family. IMP1 subfamily.</text>
</comment>
<evidence type="ECO:0000256" key="2">
    <source>
        <dbReference type="ARBA" id="ARBA00022792"/>
    </source>
</evidence>
<keyword evidence="4" id="KW-0496">Mitochondrion</keyword>
<keyword evidence="2" id="KW-0999">Mitochondrion inner membrane</keyword>
<evidence type="ECO:0000256" key="3">
    <source>
        <dbReference type="ARBA" id="ARBA00022801"/>
    </source>
</evidence>
<keyword evidence="10" id="KW-1185">Reference proteome</keyword>
<evidence type="ECO:0000256" key="5">
    <source>
        <dbReference type="ARBA" id="ARBA00023136"/>
    </source>
</evidence>
<dbReference type="Proteomes" id="UP001377567">
    <property type="component" value="Unassembled WGS sequence"/>
</dbReference>
<dbReference type="AlphaFoldDB" id="A0AAV5RVI5"/>
<keyword evidence="3" id="KW-0378">Hydrolase</keyword>
<gene>
    <name evidence="9" type="ORF">DAKH74_013430</name>
</gene>
<dbReference type="CDD" id="cd06530">
    <property type="entry name" value="S26_SPase_I"/>
    <property type="match status" value="1"/>
</dbReference>
<organism evidence="9 10">
    <name type="scientific">Maudiozyma humilis</name>
    <name type="common">Sour dough yeast</name>
    <name type="synonym">Kazachstania humilis</name>
    <dbReference type="NCBI Taxonomy" id="51915"/>
    <lineage>
        <taxon>Eukaryota</taxon>
        <taxon>Fungi</taxon>
        <taxon>Dikarya</taxon>
        <taxon>Ascomycota</taxon>
        <taxon>Saccharomycotina</taxon>
        <taxon>Saccharomycetes</taxon>
        <taxon>Saccharomycetales</taxon>
        <taxon>Saccharomycetaceae</taxon>
        <taxon>Maudiozyma</taxon>
    </lineage>
</organism>
<dbReference type="InterPro" id="IPR019757">
    <property type="entry name" value="Pept_S26A_signal_pept_1_Lys-AS"/>
</dbReference>